<reference evidence="2 3" key="1">
    <citation type="submission" date="2019-01" db="EMBL/GenBank/DDBJ databases">
        <title>Geovibrio thiophilus DSM 11263, complete genome.</title>
        <authorList>
            <person name="Spring S."/>
            <person name="Bunk B."/>
            <person name="Sproer C."/>
        </authorList>
    </citation>
    <scope>NUCLEOTIDE SEQUENCE [LARGE SCALE GENOMIC DNA]</scope>
    <source>
        <strain evidence="2 3">DSM 11263</strain>
    </source>
</reference>
<proteinExistence type="predicted"/>
<organism evidence="2 3">
    <name type="scientific">Geovibrio thiophilus</name>
    <dbReference type="NCBI Taxonomy" id="139438"/>
    <lineage>
        <taxon>Bacteria</taxon>
        <taxon>Pseudomonadati</taxon>
        <taxon>Deferribacterota</taxon>
        <taxon>Deferribacteres</taxon>
        <taxon>Deferribacterales</taxon>
        <taxon>Geovibrionaceae</taxon>
        <taxon>Geovibrio</taxon>
    </lineage>
</organism>
<feature type="signal peptide" evidence="1">
    <location>
        <begin position="1"/>
        <end position="19"/>
    </location>
</feature>
<dbReference type="KEGG" id="gtl:EP073_10900"/>
<dbReference type="Gene3D" id="2.40.160.60">
    <property type="entry name" value="Outer membrane protein transport protein (OMPP1/FadL/TodX)"/>
    <property type="match status" value="1"/>
</dbReference>
<evidence type="ECO:0008006" key="4">
    <source>
        <dbReference type="Google" id="ProtNLM"/>
    </source>
</evidence>
<gene>
    <name evidence="2" type="ORF">EP073_10900</name>
</gene>
<feature type="chain" id="PRO_5019226139" description="Type IX secretion system membrane protein PorP/SprF" evidence="1">
    <location>
        <begin position="20"/>
        <end position="354"/>
    </location>
</feature>
<accession>A0A410K0M9</accession>
<dbReference type="SUPFAM" id="SSF56935">
    <property type="entry name" value="Porins"/>
    <property type="match status" value="1"/>
</dbReference>
<evidence type="ECO:0000313" key="2">
    <source>
        <dbReference type="EMBL" id="QAR33891.1"/>
    </source>
</evidence>
<keyword evidence="3" id="KW-1185">Reference proteome</keyword>
<dbReference type="EMBL" id="CP035108">
    <property type="protein sequence ID" value="QAR33891.1"/>
    <property type="molecule type" value="Genomic_DNA"/>
</dbReference>
<dbReference type="OrthoDB" id="10265at2"/>
<dbReference type="Proteomes" id="UP000287502">
    <property type="component" value="Chromosome"/>
</dbReference>
<name>A0A410K0M9_9BACT</name>
<dbReference type="RefSeq" id="WP_128467176.1">
    <property type="nucleotide sequence ID" value="NZ_CP035108.1"/>
</dbReference>
<sequence length="354" mass="38983">MKKLIILLTILILPSALFAASLEYPSIVRSTKALGMGDAYYAMGEDQYTMFYNPAGLARIDKSRWSILNLQIGANENIQDNKNAYSDTDWDDEAEVADFLRDIIGDYQNFNGTFFPAYYRKNFSLGVFASAQVTGIARNKVFPELDTDAVIDYGVIGGISRSFMNDRLDVGASVILMNRQSLSETYSVADIASDDFDEIIEDDLEEGTGILANVGVIYNITPKDTANLRVGAAVNNIGTTGMGDAKDLETTLNLSVAYSPKFGPISTDFAADFRDVFQANEQDSDIAKRVNLGAQAKWKALALRTGLHQGYFTAGFGVDLRYVTLDYAYYQEELGAYAGQLEDERHVITLSLGF</sequence>
<keyword evidence="1" id="KW-0732">Signal</keyword>
<dbReference type="AlphaFoldDB" id="A0A410K0M9"/>
<evidence type="ECO:0000313" key="3">
    <source>
        <dbReference type="Proteomes" id="UP000287502"/>
    </source>
</evidence>
<evidence type="ECO:0000256" key="1">
    <source>
        <dbReference type="SAM" id="SignalP"/>
    </source>
</evidence>
<protein>
    <recommendedName>
        <fullName evidence="4">Type IX secretion system membrane protein PorP/SprF</fullName>
    </recommendedName>
</protein>